<keyword evidence="2" id="KW-1185">Reference proteome</keyword>
<accession>A0ABU0HAN0</accession>
<dbReference type="Proteomes" id="UP001241603">
    <property type="component" value="Unassembled WGS sequence"/>
</dbReference>
<dbReference type="RefSeq" id="WP_266349952.1">
    <property type="nucleotide sequence ID" value="NZ_JAPKNG010000005.1"/>
</dbReference>
<reference evidence="1 2" key="1">
    <citation type="submission" date="2023-07" db="EMBL/GenBank/DDBJ databases">
        <title>Genomic Encyclopedia of Type Strains, Phase IV (KMG-IV): sequencing the most valuable type-strain genomes for metagenomic binning, comparative biology and taxonomic classification.</title>
        <authorList>
            <person name="Goeker M."/>
        </authorList>
    </citation>
    <scope>NUCLEOTIDE SEQUENCE [LARGE SCALE GENOMIC DNA]</scope>
    <source>
        <strain evidence="1 2">B6-8</strain>
    </source>
</reference>
<sequence>MVDIKTLQTVSLEAITTDWLVGSSGALEDGDDLATAFVIALLTDRSALDGDELPDDTGDRRGWWADLDAEAIWNGWPIGSRLWLLSRHKILDETVTLAEGYCREALQPFIDRHIVSRIDIALERLGAEMIGGSITAYRGPAKAVDLRFETLWNNIRSR</sequence>
<evidence type="ECO:0000313" key="1">
    <source>
        <dbReference type="EMBL" id="MDQ0439047.1"/>
    </source>
</evidence>
<dbReference type="InterPro" id="IPR010877">
    <property type="entry name" value="Phage_Mu_Gp46"/>
</dbReference>
<comment type="caution">
    <text evidence="1">The sequence shown here is derived from an EMBL/GenBank/DDBJ whole genome shotgun (WGS) entry which is preliminary data.</text>
</comment>
<proteinExistence type="predicted"/>
<gene>
    <name evidence="1" type="ORF">QO014_003448</name>
</gene>
<organism evidence="1 2">
    <name type="scientific">Kaistia dalseonensis</name>
    <dbReference type="NCBI Taxonomy" id="410840"/>
    <lineage>
        <taxon>Bacteria</taxon>
        <taxon>Pseudomonadati</taxon>
        <taxon>Pseudomonadota</taxon>
        <taxon>Alphaproteobacteria</taxon>
        <taxon>Hyphomicrobiales</taxon>
        <taxon>Kaistiaceae</taxon>
        <taxon>Kaistia</taxon>
    </lineage>
</organism>
<name>A0ABU0HAN0_9HYPH</name>
<protein>
    <submittedName>
        <fullName evidence="1">Phage gp46-like protein</fullName>
    </submittedName>
</protein>
<dbReference type="Pfam" id="PF07409">
    <property type="entry name" value="GP46"/>
    <property type="match status" value="1"/>
</dbReference>
<evidence type="ECO:0000313" key="2">
    <source>
        <dbReference type="Proteomes" id="UP001241603"/>
    </source>
</evidence>
<dbReference type="EMBL" id="JAUSVO010000005">
    <property type="protein sequence ID" value="MDQ0439047.1"/>
    <property type="molecule type" value="Genomic_DNA"/>
</dbReference>